<evidence type="ECO:0000313" key="6">
    <source>
        <dbReference type="EMBL" id="CAG8541751.1"/>
    </source>
</evidence>
<sequence length="1226" mass="141487">QYKTNCSFCSPELTIQNLGFMTDYTHSLTEAEISYSNEDATFGSVDATFANGLDGLEKNTSSFFQESGKSSASLKTSDTGDNHARDYNPAEDSNLKFNVSRLLNNDSINDSEELSGSSRRIPDANETRFFQNNNNNNKRDNVRWTVGAPSTRNTKMTLKEQERVVDEIKKENFSLKMKVYFLEEQLSKLGPDEMDKALKEHIEMQVQIQSMKLENAKMKKQLQESKTAFEKFAKNNTPQCKLPHGMSPEEEEYYNQALFKADQLEQENANLQRRYAELKRHLELVKPQKINNDLENSQVEVLREELAKEREERSALYKKLQDKTTQLENMNSKNRDDEVDDEFVSELIEKRAHQLAEKTRQEEAEKYNTFVQQLKGQNATLKAQLSARDNDVDELITELEMIRGRPKSATTSLGEISSRLINGDFSDQLEESLGHFRDKVAELTLQLREKTMQIDQLVTRMDENNATHASEIRDLEDNWDRESGQLREEVAVLREVDAERFERTRENQILVEKLNKIKSENLETIEELQSQIKSLKRNAESQERSHDDSVSELKDKLAAHKTKISELQVSQESSAKEIVYLHREIETYKAQIVDLENTVRVEAEQRNVALSKEQQISQLSMTEQKVSELEVVVREREDDLHYARQQLGNQTNRSKDTLERYTKEQERLRVELDAMRREFEKINAQLETVSDELESKKNIILQYEDDIKHLACITNNQKGKLNEKLTGSEAARVKAEEMCRNVQMDMRDNNSIIDELKSQVAHLESNLSQEKKSTFSTETQYRDQIIERNTLLITTYQYLDTIMSDGNKQSNFPKPSINFNLFHEHLLSKLKTLSHVHTTFERRAKEIDAPLKKQMDIKLRQMSKFDGVINKANTATKEWREQARKNQGELEATRNTNEELLDQLASLRDQLEDLRSVKSRADEYEIKYREAERRSRNLDTNMRDEERRWVSRYKEVEGRMIQAEERLKIEKQGARVKVDSIRESNKDLEAEIQSLNRRNTQLQELLDFNKTQMELSNETKAFTAKAENTLALFNDQLRAQLEEKNRALDNERERLKALEEQCAKFAEQIERRDVNITKVLTNLQQLNQRKDFIENAVFRQISEEMQSTLMHEGDGSKRSNYQPPPFINPPWKPPGTGIPKKNVTTKLSSTTSPSVKTSIPTFSSITRAKKTSEGGASSSSSSNLKSAIPTRLPSLNTNILSNISGPSSSASIGRGLIPKPSTKDAK</sequence>
<feature type="region of interest" description="Disordered" evidence="4">
    <location>
        <begin position="64"/>
        <end position="91"/>
    </location>
</feature>
<feature type="coiled-coil region" evidence="3">
    <location>
        <begin position="511"/>
        <end position="605"/>
    </location>
</feature>
<dbReference type="Pfam" id="PF07989">
    <property type="entry name" value="Cnn_1N"/>
    <property type="match status" value="1"/>
</dbReference>
<feature type="non-terminal residue" evidence="6">
    <location>
        <position position="1226"/>
    </location>
</feature>
<dbReference type="GO" id="GO:0005737">
    <property type="term" value="C:cytoplasm"/>
    <property type="evidence" value="ECO:0007669"/>
    <property type="project" value="UniProtKB-SubCell"/>
</dbReference>
<evidence type="ECO:0000256" key="1">
    <source>
        <dbReference type="ARBA" id="ARBA00004496"/>
    </source>
</evidence>
<feature type="domain" description="Centrosomin N-terminal motif 1" evidence="5">
    <location>
        <begin position="157"/>
        <end position="229"/>
    </location>
</feature>
<feature type="compositionally biased region" description="Pro residues" evidence="4">
    <location>
        <begin position="1122"/>
        <end position="1133"/>
    </location>
</feature>
<evidence type="ECO:0000259" key="5">
    <source>
        <dbReference type="Pfam" id="PF07989"/>
    </source>
</evidence>
<comment type="caution">
    <text evidence="6">The sequence shown here is derived from an EMBL/GenBank/DDBJ whole genome shotgun (WGS) entry which is preliminary data.</text>
</comment>
<reference evidence="6" key="1">
    <citation type="submission" date="2021-06" db="EMBL/GenBank/DDBJ databases">
        <authorList>
            <person name="Kallberg Y."/>
            <person name="Tangrot J."/>
            <person name="Rosling A."/>
        </authorList>
    </citation>
    <scope>NUCLEOTIDE SEQUENCE</scope>
    <source>
        <strain evidence="6">MT106</strain>
    </source>
</reference>
<feature type="coiled-coil region" evidence="3">
    <location>
        <begin position="440"/>
        <end position="478"/>
    </location>
</feature>
<dbReference type="EMBL" id="CAJVPL010000938">
    <property type="protein sequence ID" value="CAG8541751.1"/>
    <property type="molecule type" value="Genomic_DNA"/>
</dbReference>
<feature type="coiled-coil region" evidence="3">
    <location>
        <begin position="658"/>
        <end position="706"/>
    </location>
</feature>
<dbReference type="OrthoDB" id="10255000at2759"/>
<protein>
    <submittedName>
        <fullName evidence="6">980_t:CDS:1</fullName>
    </submittedName>
</protein>
<feature type="compositionally biased region" description="Polar residues" evidence="4">
    <location>
        <begin position="1142"/>
        <end position="1166"/>
    </location>
</feature>
<keyword evidence="3" id="KW-0175">Coiled coil</keyword>
<feature type="coiled-coil region" evidence="3">
    <location>
        <begin position="158"/>
        <end position="228"/>
    </location>
</feature>
<feature type="compositionally biased region" description="Polar residues" evidence="4">
    <location>
        <begin position="64"/>
        <end position="77"/>
    </location>
</feature>
<feature type="compositionally biased region" description="Low complexity" evidence="4">
    <location>
        <begin position="1199"/>
        <end position="1215"/>
    </location>
</feature>
<dbReference type="GO" id="GO:0005815">
    <property type="term" value="C:microtubule organizing center"/>
    <property type="evidence" value="ECO:0007669"/>
    <property type="project" value="InterPro"/>
</dbReference>
<dbReference type="InterPro" id="IPR012943">
    <property type="entry name" value="Cnn_1N"/>
</dbReference>
<keyword evidence="2" id="KW-0963">Cytoplasm</keyword>
<feature type="coiled-coil region" evidence="3">
    <location>
        <begin position="746"/>
        <end position="773"/>
    </location>
</feature>
<dbReference type="AlphaFoldDB" id="A0A9N9ASN0"/>
<dbReference type="PANTHER" id="PTHR45615">
    <property type="entry name" value="MYOSIN HEAVY CHAIN, NON-MUSCLE"/>
    <property type="match status" value="1"/>
</dbReference>
<dbReference type="PANTHER" id="PTHR45615:SF80">
    <property type="entry name" value="GRIP DOMAIN-CONTAINING PROTEIN"/>
    <property type="match status" value="1"/>
</dbReference>
<feature type="coiled-coil region" evidence="3">
    <location>
        <begin position="883"/>
        <end position="1096"/>
    </location>
</feature>
<feature type="coiled-coil region" evidence="3">
    <location>
        <begin position="254"/>
        <end position="323"/>
    </location>
</feature>
<feature type="compositionally biased region" description="Basic and acidic residues" evidence="4">
    <location>
        <begin position="78"/>
        <end position="88"/>
    </location>
</feature>
<gene>
    <name evidence="6" type="ORF">AGERDE_LOCUS6220</name>
</gene>
<proteinExistence type="predicted"/>
<accession>A0A9N9ASN0</accession>
<dbReference type="Proteomes" id="UP000789831">
    <property type="component" value="Unassembled WGS sequence"/>
</dbReference>
<evidence type="ECO:0000256" key="4">
    <source>
        <dbReference type="SAM" id="MobiDB-lite"/>
    </source>
</evidence>
<feature type="region of interest" description="Disordered" evidence="4">
    <location>
        <begin position="108"/>
        <end position="139"/>
    </location>
</feature>
<evidence type="ECO:0000313" key="7">
    <source>
        <dbReference type="Proteomes" id="UP000789831"/>
    </source>
</evidence>
<feature type="compositionally biased region" description="Polar residues" evidence="4">
    <location>
        <begin position="108"/>
        <end position="118"/>
    </location>
</feature>
<comment type="subcellular location">
    <subcellularLocation>
        <location evidence="1">Cytoplasm</location>
    </subcellularLocation>
</comment>
<evidence type="ECO:0000256" key="3">
    <source>
        <dbReference type="SAM" id="Coils"/>
    </source>
</evidence>
<evidence type="ECO:0000256" key="2">
    <source>
        <dbReference type="ARBA" id="ARBA00022490"/>
    </source>
</evidence>
<name>A0A9N9ASN0_9GLOM</name>
<keyword evidence="7" id="KW-1185">Reference proteome</keyword>
<feature type="region of interest" description="Disordered" evidence="4">
    <location>
        <begin position="1108"/>
        <end position="1226"/>
    </location>
</feature>
<organism evidence="6 7">
    <name type="scientific">Ambispora gerdemannii</name>
    <dbReference type="NCBI Taxonomy" id="144530"/>
    <lineage>
        <taxon>Eukaryota</taxon>
        <taxon>Fungi</taxon>
        <taxon>Fungi incertae sedis</taxon>
        <taxon>Mucoromycota</taxon>
        <taxon>Glomeromycotina</taxon>
        <taxon>Glomeromycetes</taxon>
        <taxon>Archaeosporales</taxon>
        <taxon>Ambisporaceae</taxon>
        <taxon>Ambispora</taxon>
    </lineage>
</organism>